<organism evidence="5 6">
    <name type="scientific">Leishmania tarentolae</name>
    <name type="common">Sauroleishmania tarentolae</name>
    <dbReference type="NCBI Taxonomy" id="5689"/>
    <lineage>
        <taxon>Eukaryota</taxon>
        <taxon>Discoba</taxon>
        <taxon>Euglenozoa</taxon>
        <taxon>Kinetoplastea</taxon>
        <taxon>Metakinetoplastina</taxon>
        <taxon>Trypanosomatida</taxon>
        <taxon>Trypanosomatidae</taxon>
        <taxon>Leishmaniinae</taxon>
        <taxon>Leishmania</taxon>
        <taxon>lizard Leishmania</taxon>
    </lineage>
</organism>
<evidence type="ECO:0000313" key="6">
    <source>
        <dbReference type="Proteomes" id="UP000419144"/>
    </source>
</evidence>
<accession>A0A640KFV3</accession>
<dbReference type="AlphaFoldDB" id="A0A640KFV3"/>
<protein>
    <submittedName>
        <fullName evidence="5">Calpain-like cysteine peptidase, putative</fullName>
    </submittedName>
</protein>
<dbReference type="SMART" id="SM00230">
    <property type="entry name" value="CysPc"/>
    <property type="match status" value="1"/>
</dbReference>
<proteinExistence type="predicted"/>
<dbReference type="InterPro" id="IPR036310">
    <property type="entry name" value="Smp-1-like_sf"/>
</dbReference>
<dbReference type="InterPro" id="IPR013780">
    <property type="entry name" value="Glyco_hydro_b"/>
</dbReference>
<dbReference type="PROSITE" id="PS50203">
    <property type="entry name" value="CALPAIN_CAT"/>
    <property type="match status" value="1"/>
</dbReference>
<comment type="caution">
    <text evidence="2">Lacks conserved residue(s) required for the propagation of feature annotation.</text>
</comment>
<evidence type="ECO:0000259" key="4">
    <source>
        <dbReference type="PROSITE" id="PS50203"/>
    </source>
</evidence>
<sequence length="742" mass="82707">MMREVPEDSVESLPMNDNTSSSTPWVNWGPSIDGEATPCFKGGFLYRIIDSTNKVWALYNDTFVYEMHATFVFGPVSNMEPITASFYTSESGGEMDDKNRVVASVDGNELTISMVVYPMETIEFARGEHSRYRCHFDGKPLSTEYLQREAALANAELERDRATLAHFTGTSTDPEDVLAVCKKHRLVFIDPSFPPGQHSLDGDRGLIAPSGWRRPEVYLPPSLKGQICLFRHPVTPSAAQRGELGNSWVLSAMAALAEHPDYIKDMFRHPVSSEETEQDEAVGAYRVWLNKDGLWQSVLVDSYLPVVGKQQRYARSANGPCEMWVSYLEKVLAKRYRSYSNIAGGDPLFAMRDFTGFPTSRLDVRFRECATDPVRSDIFFLRMVRDYENGHLVLLSTPGNSDPRTPHNTYREKGIFMGYAYAVLEARVIESPTLRGKAPPLRLLRLRNAWDAATKWRGKWSDNSSMWEEHPKALAAFPQHSGSDGTFILEWSEVLEIFVGCGVVFSYFGYVDYRIPFEFQGSVPDLCLEIHVTEPTTLTLMLSQPDNKNTAGEPKDYKPVMISIAGTSSTTTSPVSQDDGERSRGTLSNSLMEIGTQLVAQDFSLLVNSSSDAETPSESFTFLQGRDISAIYTFVPEQSPYLIVPRLHIQQSSCRSGTRESSADATSTSNITVTCPCVLGVLSQLPFTANGQARVRLCKLPASSLVFNNYLTFANDSVKVEKTFYVKRPGTNVAECSASELQ</sequence>
<dbReference type="Gene3D" id="2.60.40.1180">
    <property type="entry name" value="Golgi alpha-mannosidase II"/>
    <property type="match status" value="1"/>
</dbReference>
<dbReference type="SUPFAM" id="SSF54001">
    <property type="entry name" value="Cysteine proteinases"/>
    <property type="match status" value="1"/>
</dbReference>
<dbReference type="Proteomes" id="UP000419144">
    <property type="component" value="Unassembled WGS sequence"/>
</dbReference>
<dbReference type="SUPFAM" id="SSF101601">
    <property type="entry name" value="Smp-1-like"/>
    <property type="match status" value="1"/>
</dbReference>
<dbReference type="Gene3D" id="3.90.70.10">
    <property type="entry name" value="Cysteine proteinases"/>
    <property type="match status" value="1"/>
</dbReference>
<keyword evidence="6" id="KW-1185">Reference proteome</keyword>
<dbReference type="OrthoDB" id="424753at2759"/>
<dbReference type="InterPro" id="IPR038765">
    <property type="entry name" value="Papain-like_cys_pep_sf"/>
</dbReference>
<dbReference type="PRINTS" id="PR00704">
    <property type="entry name" value="CALPAIN"/>
</dbReference>
<feature type="region of interest" description="Disordered" evidence="3">
    <location>
        <begin position="1"/>
        <end position="26"/>
    </location>
</feature>
<comment type="caution">
    <text evidence="5">The sequence shown here is derived from an EMBL/GenBank/DDBJ whole genome shotgun (WGS) entry which is preliminary data.</text>
</comment>
<dbReference type="PANTHER" id="PTHR10183:SF423">
    <property type="entry name" value="LEUCINE-RICH REPEAT PROTEIN (LRRP)"/>
    <property type="match status" value="1"/>
</dbReference>
<reference evidence="5" key="1">
    <citation type="submission" date="2019-11" db="EMBL/GenBank/DDBJ databases">
        <title>Leishmania tarentolae CDS.</title>
        <authorList>
            <person name="Goto Y."/>
            <person name="Yamagishi J."/>
        </authorList>
    </citation>
    <scope>NUCLEOTIDE SEQUENCE [LARGE SCALE GENOMIC DNA]</scope>
    <source>
        <strain evidence="5">Parrot Tar II</strain>
    </source>
</reference>
<dbReference type="Pfam" id="PF00648">
    <property type="entry name" value="Peptidase_C2"/>
    <property type="match status" value="1"/>
</dbReference>
<evidence type="ECO:0000256" key="2">
    <source>
        <dbReference type="PROSITE-ProRule" id="PRU00239"/>
    </source>
</evidence>
<evidence type="ECO:0000256" key="3">
    <source>
        <dbReference type="SAM" id="MobiDB-lite"/>
    </source>
</evidence>
<dbReference type="InterPro" id="IPR001300">
    <property type="entry name" value="Peptidase_C2_calpain_cat"/>
</dbReference>
<evidence type="ECO:0000256" key="1">
    <source>
        <dbReference type="PIRSR" id="PIRSR622684-1"/>
    </source>
</evidence>
<feature type="region of interest" description="Disordered" evidence="3">
    <location>
        <begin position="567"/>
        <end position="586"/>
    </location>
</feature>
<dbReference type="EMBL" id="BLBS01000025">
    <property type="protein sequence ID" value="GET88178.1"/>
    <property type="molecule type" value="Genomic_DNA"/>
</dbReference>
<dbReference type="GO" id="GO:0004198">
    <property type="term" value="F:calcium-dependent cysteine-type endopeptidase activity"/>
    <property type="evidence" value="ECO:0007669"/>
    <property type="project" value="InterPro"/>
</dbReference>
<dbReference type="InterPro" id="IPR022684">
    <property type="entry name" value="Calpain_cysteine_protease"/>
</dbReference>
<dbReference type="GO" id="GO:0006508">
    <property type="term" value="P:proteolysis"/>
    <property type="evidence" value="ECO:0007669"/>
    <property type="project" value="InterPro"/>
</dbReference>
<name>A0A640KFV3_LEITA</name>
<dbReference type="PANTHER" id="PTHR10183">
    <property type="entry name" value="CALPAIN"/>
    <property type="match status" value="1"/>
</dbReference>
<dbReference type="Pfam" id="PF09149">
    <property type="entry name" value="DUF1935"/>
    <property type="match status" value="1"/>
</dbReference>
<gene>
    <name evidence="5" type="ORF">LtaPh_2011900</name>
</gene>
<feature type="compositionally biased region" description="Polar residues" evidence="3">
    <location>
        <begin position="15"/>
        <end position="25"/>
    </location>
</feature>
<dbReference type="VEuPathDB" id="TriTrypDB:LtaPh_2011900"/>
<dbReference type="InterPro" id="IPR015232">
    <property type="entry name" value="DUF1935"/>
</dbReference>
<evidence type="ECO:0000313" key="5">
    <source>
        <dbReference type="EMBL" id="GET88178.1"/>
    </source>
</evidence>
<feature type="active site" evidence="1">
    <location>
        <position position="448"/>
    </location>
</feature>
<feature type="domain" description="Calpain catalytic" evidence="4">
    <location>
        <begin position="187"/>
        <end position="498"/>
    </location>
</feature>
<dbReference type="CDD" id="cd00044">
    <property type="entry name" value="CysPc"/>
    <property type="match status" value="1"/>
</dbReference>